<evidence type="ECO:0000313" key="4">
    <source>
        <dbReference type="Proteomes" id="UP000028999"/>
    </source>
</evidence>
<dbReference type="Gramene" id="CDY50581">
    <property type="protein sequence ID" value="CDY50581"/>
    <property type="gene ID" value="GSBRNA2T00097027001"/>
</dbReference>
<keyword evidence="1" id="KW-0175">Coiled coil</keyword>
<organism evidence="3 4">
    <name type="scientific">Brassica napus</name>
    <name type="common">Rape</name>
    <dbReference type="NCBI Taxonomy" id="3708"/>
    <lineage>
        <taxon>Eukaryota</taxon>
        <taxon>Viridiplantae</taxon>
        <taxon>Streptophyta</taxon>
        <taxon>Embryophyta</taxon>
        <taxon>Tracheophyta</taxon>
        <taxon>Spermatophyta</taxon>
        <taxon>Magnoliopsida</taxon>
        <taxon>eudicotyledons</taxon>
        <taxon>Gunneridae</taxon>
        <taxon>Pentapetalae</taxon>
        <taxon>rosids</taxon>
        <taxon>malvids</taxon>
        <taxon>Brassicales</taxon>
        <taxon>Brassicaceae</taxon>
        <taxon>Brassiceae</taxon>
        <taxon>Brassica</taxon>
    </lineage>
</organism>
<dbReference type="AlphaFoldDB" id="A0A078IKR3"/>
<dbReference type="Proteomes" id="UP000028999">
    <property type="component" value="Unassembled WGS sequence"/>
</dbReference>
<feature type="compositionally biased region" description="Low complexity" evidence="2">
    <location>
        <begin position="66"/>
        <end position="76"/>
    </location>
</feature>
<feature type="region of interest" description="Disordered" evidence="2">
    <location>
        <begin position="61"/>
        <end position="83"/>
    </location>
</feature>
<evidence type="ECO:0000256" key="2">
    <source>
        <dbReference type="SAM" id="MobiDB-lite"/>
    </source>
</evidence>
<dbReference type="SMR" id="A0A078IKR3"/>
<dbReference type="EMBL" id="LK032924">
    <property type="protein sequence ID" value="CDY50581.1"/>
    <property type="molecule type" value="Genomic_DNA"/>
</dbReference>
<keyword evidence="4" id="KW-1185">Reference proteome</keyword>
<proteinExistence type="predicted"/>
<reference evidence="3 4" key="1">
    <citation type="journal article" date="2014" name="Science">
        <title>Plant genetics. Early allopolyploid evolution in the post-Neolithic Brassica napus oilseed genome.</title>
        <authorList>
            <person name="Chalhoub B."/>
            <person name="Denoeud F."/>
            <person name="Liu S."/>
            <person name="Parkin I.A."/>
            <person name="Tang H."/>
            <person name="Wang X."/>
            <person name="Chiquet J."/>
            <person name="Belcram H."/>
            <person name="Tong C."/>
            <person name="Samans B."/>
            <person name="Correa M."/>
            <person name="Da Silva C."/>
            <person name="Just J."/>
            <person name="Falentin C."/>
            <person name="Koh C.S."/>
            <person name="Le Clainche I."/>
            <person name="Bernard M."/>
            <person name="Bento P."/>
            <person name="Noel B."/>
            <person name="Labadie K."/>
            <person name="Alberti A."/>
            <person name="Charles M."/>
            <person name="Arnaud D."/>
            <person name="Guo H."/>
            <person name="Daviaud C."/>
            <person name="Alamery S."/>
            <person name="Jabbari K."/>
            <person name="Zhao M."/>
            <person name="Edger P.P."/>
            <person name="Chelaifa H."/>
            <person name="Tack D."/>
            <person name="Lassalle G."/>
            <person name="Mestiri I."/>
            <person name="Schnel N."/>
            <person name="Le Paslier M.C."/>
            <person name="Fan G."/>
            <person name="Renault V."/>
            <person name="Bayer P.E."/>
            <person name="Golicz A.A."/>
            <person name="Manoli S."/>
            <person name="Lee T.H."/>
            <person name="Thi V.H."/>
            <person name="Chalabi S."/>
            <person name="Hu Q."/>
            <person name="Fan C."/>
            <person name="Tollenaere R."/>
            <person name="Lu Y."/>
            <person name="Battail C."/>
            <person name="Shen J."/>
            <person name="Sidebottom C.H."/>
            <person name="Wang X."/>
            <person name="Canaguier A."/>
            <person name="Chauveau A."/>
            <person name="Berard A."/>
            <person name="Deniot G."/>
            <person name="Guan M."/>
            <person name="Liu Z."/>
            <person name="Sun F."/>
            <person name="Lim Y.P."/>
            <person name="Lyons E."/>
            <person name="Town C.D."/>
            <person name="Bancroft I."/>
            <person name="Wang X."/>
            <person name="Meng J."/>
            <person name="Ma J."/>
            <person name="Pires J.C."/>
            <person name="King G.J."/>
            <person name="Brunel D."/>
            <person name="Delourme R."/>
            <person name="Renard M."/>
            <person name="Aury J.M."/>
            <person name="Adams K.L."/>
            <person name="Batley J."/>
            <person name="Snowdon R.J."/>
            <person name="Tost J."/>
            <person name="Edwards D."/>
            <person name="Zhou Y."/>
            <person name="Hua W."/>
            <person name="Sharpe A.G."/>
            <person name="Paterson A.H."/>
            <person name="Guan C."/>
            <person name="Wincker P."/>
        </authorList>
    </citation>
    <scope>NUCLEOTIDE SEQUENCE [LARGE SCALE GENOMIC DNA]</scope>
    <source>
        <strain evidence="4">cv. Darmor-bzh</strain>
    </source>
</reference>
<accession>A0A078IKR3</accession>
<evidence type="ECO:0000313" key="3">
    <source>
        <dbReference type="EMBL" id="CDY50581.1"/>
    </source>
</evidence>
<gene>
    <name evidence="3" type="primary">BnaC02g39550D</name>
    <name evidence="3" type="ORF">GSBRNA2T00097027001</name>
</gene>
<protein>
    <submittedName>
        <fullName evidence="3">BnaC02g39550D protein</fullName>
    </submittedName>
</protein>
<dbReference type="PaxDb" id="3708-A0A078IKR3"/>
<evidence type="ECO:0000256" key="1">
    <source>
        <dbReference type="SAM" id="Coils"/>
    </source>
</evidence>
<feature type="coiled-coil region" evidence="1">
    <location>
        <begin position="15"/>
        <end position="42"/>
    </location>
</feature>
<sequence length="83" mass="9254">MVLTDAEILEIKSELERVKKTSELDEEHMKDLEEKMTKYLEKEKLVGSLLNAVLKMTNNSVAKKQASSSPSMPSASGDKGKQK</sequence>
<name>A0A078IKR3_BRANA</name>